<feature type="transmembrane region" description="Helical" evidence="6">
    <location>
        <begin position="144"/>
        <end position="164"/>
    </location>
</feature>
<evidence type="ECO:0000256" key="4">
    <source>
        <dbReference type="ARBA" id="ARBA00023136"/>
    </source>
</evidence>
<dbReference type="OrthoDB" id="1679205at2"/>
<feature type="transmembrane region" description="Helical" evidence="6">
    <location>
        <begin position="201"/>
        <end position="224"/>
    </location>
</feature>
<feature type="transmembrane region" description="Helical" evidence="6">
    <location>
        <begin position="170"/>
        <end position="189"/>
    </location>
</feature>
<accession>A0A132NA95</accession>
<comment type="caution">
    <text evidence="7">The sequence shown here is derived from an EMBL/GenBank/DDBJ whole genome shotgun (WGS) entry which is preliminary data.</text>
</comment>
<dbReference type="Pfam" id="PF02659">
    <property type="entry name" value="Mntp"/>
    <property type="match status" value="1"/>
</dbReference>
<evidence type="ECO:0000313" key="7">
    <source>
        <dbReference type="EMBL" id="OAR04994.1"/>
    </source>
</evidence>
<dbReference type="InterPro" id="IPR003810">
    <property type="entry name" value="Mntp/YtaF"/>
</dbReference>
<dbReference type="NCBIfam" id="TIGR02840">
    <property type="entry name" value="spore_YtaF"/>
    <property type="match status" value="1"/>
</dbReference>
<sequence length="225" mass="23756">MKWLLLVGFAISSSVDNFGVGITYGLRRIRIPVPSNALIAAIAFLFSLAGILFGRWIADVLPGMLPVFLGSFLLVVIGLRIILLAVPRDWPKQRRARQRGGAGAADRDAEATAPRPSGCLTRILKHPEQVDVDRSQTIGLGESIVLGAALSANALTNGVGAGLFGLSPFWLSFITAIGSFVSVAGGVAVGERVSRLRLGPFTVGQFGTLLSGVMLILIALFALYD</sequence>
<feature type="transmembrane region" description="Helical" evidence="6">
    <location>
        <begin position="38"/>
        <end position="58"/>
    </location>
</feature>
<proteinExistence type="predicted"/>
<evidence type="ECO:0000256" key="1">
    <source>
        <dbReference type="ARBA" id="ARBA00022475"/>
    </source>
</evidence>
<keyword evidence="1" id="KW-1003">Cell membrane</keyword>
<evidence type="ECO:0000256" key="2">
    <source>
        <dbReference type="ARBA" id="ARBA00022692"/>
    </source>
</evidence>
<evidence type="ECO:0000256" key="3">
    <source>
        <dbReference type="ARBA" id="ARBA00022989"/>
    </source>
</evidence>
<dbReference type="PANTHER" id="PTHR35529:SF2">
    <property type="entry name" value="SPORULATION PROTEIN YTAF-RELATED"/>
    <property type="match status" value="1"/>
</dbReference>
<feature type="region of interest" description="Disordered" evidence="5">
    <location>
        <begin position="95"/>
        <end position="115"/>
    </location>
</feature>
<evidence type="ECO:0000256" key="5">
    <source>
        <dbReference type="SAM" id="MobiDB-lite"/>
    </source>
</evidence>
<evidence type="ECO:0000313" key="8">
    <source>
        <dbReference type="Proteomes" id="UP000243024"/>
    </source>
</evidence>
<dbReference type="AlphaFoldDB" id="A0A132NA95"/>
<reference evidence="7 8" key="1">
    <citation type="submission" date="2015-09" db="EMBL/GenBank/DDBJ databases">
        <title>Draft genome sequence of Hydrogenibacillus schlegelii DSM 2000.</title>
        <authorList>
            <person name="Hemp J."/>
        </authorList>
    </citation>
    <scope>NUCLEOTIDE SEQUENCE [LARGE SCALE GENOMIC DNA]</scope>
    <source>
        <strain evidence="7 8">MA 48</strain>
    </source>
</reference>
<evidence type="ECO:0000256" key="6">
    <source>
        <dbReference type="SAM" id="Phobius"/>
    </source>
</evidence>
<keyword evidence="2 6" id="KW-0812">Transmembrane</keyword>
<organism evidence="7 8">
    <name type="scientific">Hydrogenibacillus schlegelii</name>
    <name type="common">Bacillus schlegelii</name>
    <dbReference type="NCBI Taxonomy" id="1484"/>
    <lineage>
        <taxon>Bacteria</taxon>
        <taxon>Bacillati</taxon>
        <taxon>Bacillota</taxon>
        <taxon>Bacilli</taxon>
        <taxon>Bacillales</taxon>
        <taxon>Bacillales Family X. Incertae Sedis</taxon>
        <taxon>Hydrogenibacillus</taxon>
    </lineage>
</organism>
<dbReference type="Proteomes" id="UP000243024">
    <property type="component" value="Unassembled WGS sequence"/>
</dbReference>
<feature type="transmembrane region" description="Helical" evidence="6">
    <location>
        <begin position="64"/>
        <end position="86"/>
    </location>
</feature>
<name>A0A132NA95_HYDSH</name>
<protein>
    <submittedName>
        <fullName evidence="7">Sporulation protein</fullName>
    </submittedName>
</protein>
<keyword evidence="3 6" id="KW-1133">Transmembrane helix</keyword>
<gene>
    <name evidence="7" type="ORF">SA87_10375</name>
</gene>
<dbReference type="STRING" id="1484.SA87_10375"/>
<keyword evidence="8" id="KW-1185">Reference proteome</keyword>
<keyword evidence="4 6" id="KW-0472">Membrane</keyword>
<dbReference type="EMBL" id="JXBB01000007">
    <property type="protein sequence ID" value="OAR04994.1"/>
    <property type="molecule type" value="Genomic_DNA"/>
</dbReference>
<dbReference type="PANTHER" id="PTHR35529">
    <property type="entry name" value="MANGANESE EFFLUX PUMP MNTP-RELATED"/>
    <property type="match status" value="1"/>
</dbReference>
<dbReference type="InterPro" id="IPR014205">
    <property type="entry name" value="Spore_YtaF"/>
</dbReference>
<feature type="transmembrane region" description="Helical" evidence="6">
    <location>
        <begin position="6"/>
        <end position="26"/>
    </location>
</feature>